<evidence type="ECO:0000313" key="1">
    <source>
        <dbReference type="EMBL" id="KIM21502.1"/>
    </source>
</evidence>
<accession>A0A0C2WVT9</accession>
<proteinExistence type="predicted"/>
<dbReference type="HOGENOM" id="CLU_615628_0_0_1"/>
<reference evidence="2" key="2">
    <citation type="submission" date="2015-01" db="EMBL/GenBank/DDBJ databases">
        <title>Evolutionary Origins and Diversification of the Mycorrhizal Mutualists.</title>
        <authorList>
            <consortium name="DOE Joint Genome Institute"/>
            <consortium name="Mycorrhizal Genomics Consortium"/>
            <person name="Kohler A."/>
            <person name="Kuo A."/>
            <person name="Nagy L.G."/>
            <person name="Floudas D."/>
            <person name="Copeland A."/>
            <person name="Barry K.W."/>
            <person name="Cichocki N."/>
            <person name="Veneault-Fourrey C."/>
            <person name="LaButti K."/>
            <person name="Lindquist E.A."/>
            <person name="Lipzen A."/>
            <person name="Lundell T."/>
            <person name="Morin E."/>
            <person name="Murat C."/>
            <person name="Riley R."/>
            <person name="Ohm R."/>
            <person name="Sun H."/>
            <person name="Tunlid A."/>
            <person name="Henrissat B."/>
            <person name="Grigoriev I.V."/>
            <person name="Hibbett D.S."/>
            <person name="Martin F."/>
        </authorList>
    </citation>
    <scope>NUCLEOTIDE SEQUENCE [LARGE SCALE GENOMIC DNA]</scope>
    <source>
        <strain evidence="2">MAFF 305830</strain>
    </source>
</reference>
<dbReference type="Gene3D" id="3.80.10.10">
    <property type="entry name" value="Ribonuclease Inhibitor"/>
    <property type="match status" value="1"/>
</dbReference>
<reference evidence="1 2" key="1">
    <citation type="submission" date="2014-04" db="EMBL/GenBank/DDBJ databases">
        <authorList>
            <consortium name="DOE Joint Genome Institute"/>
            <person name="Kuo A."/>
            <person name="Zuccaro A."/>
            <person name="Kohler A."/>
            <person name="Nagy L.G."/>
            <person name="Floudas D."/>
            <person name="Copeland A."/>
            <person name="Barry K.W."/>
            <person name="Cichocki N."/>
            <person name="Veneault-Fourrey C."/>
            <person name="LaButti K."/>
            <person name="Lindquist E.A."/>
            <person name="Lipzen A."/>
            <person name="Lundell T."/>
            <person name="Morin E."/>
            <person name="Murat C."/>
            <person name="Sun H."/>
            <person name="Tunlid A."/>
            <person name="Henrissat B."/>
            <person name="Grigoriev I.V."/>
            <person name="Hibbett D.S."/>
            <person name="Martin F."/>
            <person name="Nordberg H.P."/>
            <person name="Cantor M.N."/>
            <person name="Hua S.X."/>
        </authorList>
    </citation>
    <scope>NUCLEOTIDE SEQUENCE [LARGE SCALE GENOMIC DNA]</scope>
    <source>
        <strain evidence="1 2">MAFF 305830</strain>
    </source>
</reference>
<dbReference type="SUPFAM" id="SSF52058">
    <property type="entry name" value="L domain-like"/>
    <property type="match status" value="1"/>
</dbReference>
<organism evidence="1 2">
    <name type="scientific">Serendipita vermifera MAFF 305830</name>
    <dbReference type="NCBI Taxonomy" id="933852"/>
    <lineage>
        <taxon>Eukaryota</taxon>
        <taxon>Fungi</taxon>
        <taxon>Dikarya</taxon>
        <taxon>Basidiomycota</taxon>
        <taxon>Agaricomycotina</taxon>
        <taxon>Agaricomycetes</taxon>
        <taxon>Sebacinales</taxon>
        <taxon>Serendipitaceae</taxon>
        <taxon>Serendipita</taxon>
    </lineage>
</organism>
<evidence type="ECO:0000313" key="2">
    <source>
        <dbReference type="Proteomes" id="UP000054097"/>
    </source>
</evidence>
<dbReference type="EMBL" id="KN824381">
    <property type="protein sequence ID" value="KIM21502.1"/>
    <property type="molecule type" value="Genomic_DNA"/>
</dbReference>
<dbReference type="AlphaFoldDB" id="A0A0C2WVT9"/>
<name>A0A0C2WVT9_SERVB</name>
<sequence length="429" mass="48806">MESRSCTHAPPIDVLNQIFELVIETCLVPRIVSIGTTTPHEKQKQAIALASISRAWRAAALQTPRLWNTISISLDWDTDMVKEYWAWTVRRVKGVPVSLLIYDICEESRVRLEDLNGSSMRFKEMRLHLKHPGDAVLFPESWRDYDIDTLRVDIYRQYSGRHGPHKSATPVELGHFVENVRRFELEGWDATPARIADISSTRLFQLHLFSIRDIDIAGVLRSFPCLESLYFAGCGFRPLSSVSVATETRTLDVRNNKDDEWLSKVKFPKLQRISYDDTYSTSLEEFLKAHSTIETIRLRVSSDVEFTRFLQLAAQITTLHIVLSGYVAWGGCIASQGAFPVLKRLGVSEWVNDIEPGQLGAVIKARCLPLHHPLSTATDSSRLLEEFCIEVGRTALCETVDVYQEATKRIVEIGPLRTKIYLSWPTEQE</sequence>
<protein>
    <recommendedName>
        <fullName evidence="3">F-box domain-containing protein</fullName>
    </recommendedName>
</protein>
<gene>
    <name evidence="1" type="ORF">M408DRAFT_103497</name>
</gene>
<dbReference type="OrthoDB" id="2269034at2759"/>
<dbReference type="InterPro" id="IPR032675">
    <property type="entry name" value="LRR_dom_sf"/>
</dbReference>
<dbReference type="Proteomes" id="UP000054097">
    <property type="component" value="Unassembled WGS sequence"/>
</dbReference>
<evidence type="ECO:0008006" key="3">
    <source>
        <dbReference type="Google" id="ProtNLM"/>
    </source>
</evidence>
<keyword evidence="2" id="KW-1185">Reference proteome</keyword>